<accession>A0A0D6N196</accession>
<feature type="transmembrane region" description="Helical" evidence="2">
    <location>
        <begin position="344"/>
        <end position="365"/>
    </location>
</feature>
<dbReference type="SUPFAM" id="SSF53448">
    <property type="entry name" value="Nucleotide-diphospho-sugar transferases"/>
    <property type="match status" value="1"/>
</dbReference>
<keyword evidence="3" id="KW-0808">Transferase</keyword>
<keyword evidence="2" id="KW-0812">Transmembrane</keyword>
<evidence type="ECO:0000313" key="4">
    <source>
        <dbReference type="EMBL" id="GEL59252.1"/>
    </source>
</evidence>
<evidence type="ECO:0000256" key="2">
    <source>
        <dbReference type="SAM" id="Phobius"/>
    </source>
</evidence>
<dbReference type="PANTHER" id="PTHR43646">
    <property type="entry name" value="GLYCOSYLTRANSFERASE"/>
    <property type="match status" value="1"/>
</dbReference>
<comment type="caution">
    <text evidence="3">The sequence shown here is derived from an EMBL/GenBank/DDBJ whole genome shotgun (WGS) entry which is preliminary data.</text>
</comment>
<dbReference type="InterPro" id="IPR029044">
    <property type="entry name" value="Nucleotide-diphossugar_trans"/>
</dbReference>
<dbReference type="STRING" id="1231339.Abci_007_132"/>
<dbReference type="AlphaFoldDB" id="A0A0D6N196"/>
<dbReference type="RefSeq" id="WP_048837804.1">
    <property type="nucleotide sequence ID" value="NZ_BAMV01000007.1"/>
</dbReference>
<keyword evidence="6" id="KW-1185">Reference proteome</keyword>
<feature type="transmembrane region" description="Helical" evidence="2">
    <location>
        <begin position="311"/>
        <end position="332"/>
    </location>
</feature>
<proteinExistence type="predicted"/>
<organism evidence="3 5">
    <name type="scientific">Acetobacter cibinongensis</name>
    <dbReference type="NCBI Taxonomy" id="146475"/>
    <lineage>
        <taxon>Bacteria</taxon>
        <taxon>Pseudomonadati</taxon>
        <taxon>Pseudomonadota</taxon>
        <taxon>Alphaproteobacteria</taxon>
        <taxon>Acetobacterales</taxon>
        <taxon>Acetobacteraceae</taxon>
        <taxon>Acetobacter</taxon>
    </lineage>
</organism>
<protein>
    <submittedName>
        <fullName evidence="3">Glycosyl transferase</fullName>
    </submittedName>
</protein>
<dbReference type="Gene3D" id="3.90.550.10">
    <property type="entry name" value="Spore Coat Polysaccharide Biosynthesis Protein SpsA, Chain A"/>
    <property type="match status" value="1"/>
</dbReference>
<dbReference type="Proteomes" id="UP000032671">
    <property type="component" value="Unassembled WGS sequence"/>
</dbReference>
<sequence>MLLALAILSAVIWFGLIFFHGKFWQGGPILQPIPPQTHTATIAPEVTVVIPARDEAASIETALSSLLMQEYPGKLSLILVNDRSEDATGALARALPDPHKRLTVLDGADPEAGWSGKLWAVSQGVAEANRQNAGTGGYILLTDADIVHAPAHIATLVAKAQTDALHMVSEMVELQCESLAERALVPAFVFFFALLYPFAKVNNPASRTAGAAGGTILIRRDTLAEIGGIAALRGALIDDCTLASCVKQTGGRLYLGHSCLAKSIRPYPRAADVWNMIARTAYVQLHFSAILLVLTVLAMLVVWVAPGLLALFGHGVVQWVGLATWLTSMASFLPTLRRFRISPLWALALPLVALFYTAATLGSALNHYRGRGVVWKNRAYRDAIPNSGKQTVDTPAREAVSDTAAPRRSGQQSRRPH</sequence>
<evidence type="ECO:0000313" key="3">
    <source>
        <dbReference type="EMBL" id="GAN59729.1"/>
    </source>
</evidence>
<keyword evidence="2" id="KW-1133">Transmembrane helix</keyword>
<dbReference type="InterPro" id="IPR017832">
    <property type="entry name" value="Glyco_trans_2_hopen-assoc_HpnB"/>
</dbReference>
<gene>
    <name evidence="3" type="ORF">Abci_007_132</name>
    <name evidence="4" type="ORF">ACI01nite_18540</name>
</gene>
<evidence type="ECO:0000313" key="5">
    <source>
        <dbReference type="Proteomes" id="UP000032671"/>
    </source>
</evidence>
<dbReference type="PANTHER" id="PTHR43646:SF3">
    <property type="entry name" value="SLR1566 PROTEIN"/>
    <property type="match status" value="1"/>
</dbReference>
<dbReference type="EMBL" id="BAMV01000007">
    <property type="protein sequence ID" value="GAN59729.1"/>
    <property type="molecule type" value="Genomic_DNA"/>
</dbReference>
<dbReference type="EMBL" id="BJVU01000007">
    <property type="protein sequence ID" value="GEL59252.1"/>
    <property type="molecule type" value="Genomic_DNA"/>
</dbReference>
<feature type="transmembrane region" description="Helical" evidence="2">
    <location>
        <begin position="285"/>
        <end position="305"/>
    </location>
</feature>
<dbReference type="GO" id="GO:0016740">
    <property type="term" value="F:transferase activity"/>
    <property type="evidence" value="ECO:0007669"/>
    <property type="project" value="UniProtKB-KW"/>
</dbReference>
<evidence type="ECO:0000256" key="1">
    <source>
        <dbReference type="SAM" id="MobiDB-lite"/>
    </source>
</evidence>
<reference evidence="4 6" key="2">
    <citation type="submission" date="2019-07" db="EMBL/GenBank/DDBJ databases">
        <title>Whole genome shotgun sequence of Acetobacter cibinongensis NBRC 16605.</title>
        <authorList>
            <person name="Hosoyama A."/>
            <person name="Uohara A."/>
            <person name="Ohji S."/>
            <person name="Ichikawa N."/>
        </authorList>
    </citation>
    <scope>NUCLEOTIDE SEQUENCE [LARGE SCALE GENOMIC DNA]</scope>
    <source>
        <strain evidence="4 6">NBRC 16605</strain>
    </source>
</reference>
<name>A0A0D6N196_9PROT</name>
<dbReference type="Proteomes" id="UP000321891">
    <property type="component" value="Unassembled WGS sequence"/>
</dbReference>
<dbReference type="Pfam" id="PF13641">
    <property type="entry name" value="Glyco_tranf_2_3"/>
    <property type="match status" value="1"/>
</dbReference>
<accession>A0A6N3SQ68</accession>
<feature type="region of interest" description="Disordered" evidence="1">
    <location>
        <begin position="386"/>
        <end position="417"/>
    </location>
</feature>
<reference evidence="3 5" key="1">
    <citation type="submission" date="2012-11" db="EMBL/GenBank/DDBJ databases">
        <title>Whole genome sequence of Acetobacter cibinongensis 4H-1.</title>
        <authorList>
            <person name="Azuma Y."/>
            <person name="Higashiura N."/>
            <person name="Hirakawa H."/>
            <person name="Matsushita K."/>
        </authorList>
    </citation>
    <scope>NUCLEOTIDE SEQUENCE [LARGE SCALE GENOMIC DNA]</scope>
    <source>
        <strain evidence="3 5">4H-1</strain>
    </source>
</reference>
<dbReference type="NCBIfam" id="TIGR03469">
    <property type="entry name" value="HpnB"/>
    <property type="match status" value="1"/>
</dbReference>
<keyword evidence="2" id="KW-0472">Membrane</keyword>
<evidence type="ECO:0000313" key="6">
    <source>
        <dbReference type="Proteomes" id="UP000321891"/>
    </source>
</evidence>